<evidence type="ECO:0000313" key="4">
    <source>
        <dbReference type="EMBL" id="KAK4113499.1"/>
    </source>
</evidence>
<evidence type="ECO:0000259" key="3">
    <source>
        <dbReference type="Pfam" id="PF01248"/>
    </source>
</evidence>
<protein>
    <submittedName>
        <fullName evidence="4">L30e-like protein</fullName>
    </submittedName>
</protein>
<dbReference type="GO" id="GO:1990904">
    <property type="term" value="C:ribonucleoprotein complex"/>
    <property type="evidence" value="ECO:0007669"/>
    <property type="project" value="InterPro"/>
</dbReference>
<dbReference type="SUPFAM" id="SSF55315">
    <property type="entry name" value="L30e-like"/>
    <property type="match status" value="1"/>
</dbReference>
<feature type="region of interest" description="Disordered" evidence="2">
    <location>
        <begin position="1"/>
        <end position="59"/>
    </location>
</feature>
<evidence type="ECO:0000256" key="1">
    <source>
        <dbReference type="ARBA" id="ARBA00007337"/>
    </source>
</evidence>
<feature type="compositionally biased region" description="Basic and acidic residues" evidence="2">
    <location>
        <begin position="36"/>
        <end position="46"/>
    </location>
</feature>
<feature type="region of interest" description="Disordered" evidence="2">
    <location>
        <begin position="234"/>
        <end position="275"/>
    </location>
</feature>
<reference evidence="4" key="1">
    <citation type="journal article" date="2023" name="Mol. Phylogenet. Evol.">
        <title>Genome-scale phylogeny and comparative genomics of the fungal order Sordariales.</title>
        <authorList>
            <person name="Hensen N."/>
            <person name="Bonometti L."/>
            <person name="Westerberg I."/>
            <person name="Brannstrom I.O."/>
            <person name="Guillou S."/>
            <person name="Cros-Aarteil S."/>
            <person name="Calhoun S."/>
            <person name="Haridas S."/>
            <person name="Kuo A."/>
            <person name="Mondo S."/>
            <person name="Pangilinan J."/>
            <person name="Riley R."/>
            <person name="LaButti K."/>
            <person name="Andreopoulos B."/>
            <person name="Lipzen A."/>
            <person name="Chen C."/>
            <person name="Yan M."/>
            <person name="Daum C."/>
            <person name="Ng V."/>
            <person name="Clum A."/>
            <person name="Steindorff A."/>
            <person name="Ohm R.A."/>
            <person name="Martin F."/>
            <person name="Silar P."/>
            <person name="Natvig D.O."/>
            <person name="Lalanne C."/>
            <person name="Gautier V."/>
            <person name="Ament-Velasquez S.L."/>
            <person name="Kruys A."/>
            <person name="Hutchinson M.I."/>
            <person name="Powell A.J."/>
            <person name="Barry K."/>
            <person name="Miller A.N."/>
            <person name="Grigoriev I.V."/>
            <person name="Debuchy R."/>
            <person name="Gladieux P."/>
            <person name="Hiltunen Thoren M."/>
            <person name="Johannesson H."/>
        </authorList>
    </citation>
    <scope>NUCLEOTIDE SEQUENCE</scope>
    <source>
        <strain evidence="4">CBS 508.74</strain>
    </source>
</reference>
<comment type="similarity">
    <text evidence="1">Belongs to the eukaryotic ribosomal protein eL8 family.</text>
</comment>
<organism evidence="4 5">
    <name type="scientific">Canariomyces notabilis</name>
    <dbReference type="NCBI Taxonomy" id="2074819"/>
    <lineage>
        <taxon>Eukaryota</taxon>
        <taxon>Fungi</taxon>
        <taxon>Dikarya</taxon>
        <taxon>Ascomycota</taxon>
        <taxon>Pezizomycotina</taxon>
        <taxon>Sordariomycetes</taxon>
        <taxon>Sordariomycetidae</taxon>
        <taxon>Sordariales</taxon>
        <taxon>Chaetomiaceae</taxon>
        <taxon>Canariomyces</taxon>
    </lineage>
</organism>
<dbReference type="Proteomes" id="UP001302812">
    <property type="component" value="Unassembled WGS sequence"/>
</dbReference>
<dbReference type="GO" id="GO:0042254">
    <property type="term" value="P:ribosome biogenesis"/>
    <property type="evidence" value="ECO:0007669"/>
    <property type="project" value="InterPro"/>
</dbReference>
<dbReference type="Gene3D" id="3.30.1330.30">
    <property type="match status" value="1"/>
</dbReference>
<accession>A0AAN6YUG3</accession>
<keyword evidence="5" id="KW-1185">Reference proteome</keyword>
<dbReference type="AlphaFoldDB" id="A0AAN6YUG3"/>
<dbReference type="InterPro" id="IPR029064">
    <property type="entry name" value="Ribosomal_eL30-like_sf"/>
</dbReference>
<reference evidence="4" key="2">
    <citation type="submission" date="2023-05" db="EMBL/GenBank/DDBJ databases">
        <authorList>
            <consortium name="Lawrence Berkeley National Laboratory"/>
            <person name="Steindorff A."/>
            <person name="Hensen N."/>
            <person name="Bonometti L."/>
            <person name="Westerberg I."/>
            <person name="Brannstrom I.O."/>
            <person name="Guillou S."/>
            <person name="Cros-Aarteil S."/>
            <person name="Calhoun S."/>
            <person name="Haridas S."/>
            <person name="Kuo A."/>
            <person name="Mondo S."/>
            <person name="Pangilinan J."/>
            <person name="Riley R."/>
            <person name="Labutti K."/>
            <person name="Andreopoulos B."/>
            <person name="Lipzen A."/>
            <person name="Chen C."/>
            <person name="Yanf M."/>
            <person name="Daum C."/>
            <person name="Ng V."/>
            <person name="Clum A."/>
            <person name="Ohm R."/>
            <person name="Martin F."/>
            <person name="Silar P."/>
            <person name="Natvig D."/>
            <person name="Lalanne C."/>
            <person name="Gautier V."/>
            <person name="Ament-Velasquez S.L."/>
            <person name="Kruys A."/>
            <person name="Hutchinson M.I."/>
            <person name="Powell A.J."/>
            <person name="Barry K."/>
            <person name="Miller A.N."/>
            <person name="Grigoriev I.V."/>
            <person name="Debuchy R."/>
            <person name="Gladieux P."/>
            <person name="Thoren M.H."/>
            <person name="Johannesson H."/>
        </authorList>
    </citation>
    <scope>NUCLEOTIDE SEQUENCE</scope>
    <source>
        <strain evidence="4">CBS 508.74</strain>
    </source>
</reference>
<name>A0AAN6YUG3_9PEZI</name>
<dbReference type="EMBL" id="MU853339">
    <property type="protein sequence ID" value="KAK4113499.1"/>
    <property type="molecule type" value="Genomic_DNA"/>
</dbReference>
<evidence type="ECO:0000313" key="5">
    <source>
        <dbReference type="Proteomes" id="UP001302812"/>
    </source>
</evidence>
<dbReference type="InterPro" id="IPR004037">
    <property type="entry name" value="Ribosomal_eL8-like_CS"/>
</dbReference>
<proteinExistence type="inferred from homology"/>
<comment type="caution">
    <text evidence="4">The sequence shown here is derived from an EMBL/GenBank/DDBJ whole genome shotgun (WGS) entry which is preliminary data.</text>
</comment>
<feature type="compositionally biased region" description="Basic and acidic residues" evidence="2">
    <location>
        <begin position="9"/>
        <end position="28"/>
    </location>
</feature>
<dbReference type="InterPro" id="IPR004038">
    <property type="entry name" value="Ribosomal_eL8/eL30/eS12/Gad45"/>
</dbReference>
<dbReference type="Pfam" id="PF01248">
    <property type="entry name" value="Ribosomal_L7Ae"/>
    <property type="match status" value="1"/>
</dbReference>
<feature type="compositionally biased region" description="Acidic residues" evidence="2">
    <location>
        <begin position="260"/>
        <end position="270"/>
    </location>
</feature>
<feature type="compositionally biased region" description="Basic and acidic residues" evidence="2">
    <location>
        <begin position="246"/>
        <end position="259"/>
    </location>
</feature>
<gene>
    <name evidence="4" type="ORF">N656DRAFT_828570</name>
</gene>
<dbReference type="RefSeq" id="XP_064671069.1">
    <property type="nucleotide sequence ID" value="XM_064818541.1"/>
</dbReference>
<dbReference type="PROSITE" id="PS01082">
    <property type="entry name" value="RIBOSOMAL_L7AE"/>
    <property type="match status" value="1"/>
</dbReference>
<dbReference type="GeneID" id="89942667"/>
<evidence type="ECO:0000256" key="2">
    <source>
        <dbReference type="SAM" id="MobiDB-lite"/>
    </source>
</evidence>
<sequence>MVADDNVDIVDKKLKKEKKSKDKLEKKDKKDKKDKKRSENDGIHKEKKDKKKEKAKQEKLARVLDAHLQADAAKSEVKDEDIKVEDQKIKAKNQDIKVTDLDIKDEKKIKIDPEDLIKPAEELVPFALPLADEKTHKKIYKLIKKGAKLKSIHRGVKECEKAIKKCPPKTAASAATSDAPGLVIIAGDISPMDVIMHFPILCEEHGVPYLYVRSRADLGVAACTKRATSVVMLKPEGKKTNNNNNNDDKKKKDKKKSDDAVMEVDADNEDGGDKKVSAEEYLESWKELVKVAEKQWKIQVQPWVKGVHPLQIAEREKSRQQSSRY</sequence>
<feature type="domain" description="Ribosomal protein eL8/eL30/eS12/Gadd45" evidence="3">
    <location>
        <begin position="138"/>
        <end position="240"/>
    </location>
</feature>